<dbReference type="OrthoDB" id="6206554at2"/>
<evidence type="ECO:0000313" key="3">
    <source>
        <dbReference type="EMBL" id="ETI61919.1"/>
    </source>
</evidence>
<dbReference type="RefSeq" id="WP_024022864.1">
    <property type="nucleotide sequence ID" value="NZ_AYOZ01000003.1"/>
</dbReference>
<gene>
    <name evidence="3" type="ORF">D104_03275</name>
</gene>
<feature type="transmembrane region" description="Helical" evidence="1">
    <location>
        <begin position="59"/>
        <end position="77"/>
    </location>
</feature>
<dbReference type="eggNOG" id="COG2304">
    <property type="taxonomic scope" value="Bacteria"/>
</dbReference>
<keyword evidence="1" id="KW-0812">Transmembrane</keyword>
<dbReference type="PANTHER" id="PTHR22550:SF18">
    <property type="entry name" value="VWFA DOMAIN-CONTAINING PROTEIN"/>
    <property type="match status" value="1"/>
</dbReference>
<evidence type="ECO:0000256" key="1">
    <source>
        <dbReference type="SAM" id="Phobius"/>
    </source>
</evidence>
<evidence type="ECO:0000313" key="4">
    <source>
        <dbReference type="Proteomes" id="UP000018857"/>
    </source>
</evidence>
<proteinExistence type="predicted"/>
<dbReference type="SMART" id="SM00327">
    <property type="entry name" value="VWA"/>
    <property type="match status" value="1"/>
</dbReference>
<dbReference type="Gene3D" id="3.40.50.410">
    <property type="entry name" value="von Willebrand factor, type A domain"/>
    <property type="match status" value="1"/>
</dbReference>
<name>W1S1M9_9GAMM</name>
<dbReference type="EMBL" id="AYOZ01000003">
    <property type="protein sequence ID" value="ETI61919.1"/>
    <property type="molecule type" value="Genomic_DNA"/>
</dbReference>
<feature type="domain" description="VWFA" evidence="2">
    <location>
        <begin position="89"/>
        <end position="283"/>
    </location>
</feature>
<feature type="transmembrane region" description="Helical" evidence="1">
    <location>
        <begin position="302"/>
        <end position="326"/>
    </location>
</feature>
<comment type="caution">
    <text evidence="3">The sequence shown here is derived from an EMBL/GenBank/DDBJ whole genome shotgun (WGS) entry which is preliminary data.</text>
</comment>
<keyword evidence="1" id="KW-1133">Transmembrane helix</keyword>
<keyword evidence="1" id="KW-0472">Membrane</keyword>
<dbReference type="InterPro" id="IPR050768">
    <property type="entry name" value="UPF0353/GerABKA_families"/>
</dbReference>
<dbReference type="Pfam" id="PF00092">
    <property type="entry name" value="VWA"/>
    <property type="match status" value="1"/>
</dbReference>
<accession>W1S1M9</accession>
<dbReference type="SUPFAM" id="SSF53300">
    <property type="entry name" value="vWA-like"/>
    <property type="match status" value="1"/>
</dbReference>
<dbReference type="STRING" id="1208321.D104_03275"/>
<dbReference type="InterPro" id="IPR036465">
    <property type="entry name" value="vWFA_dom_sf"/>
</dbReference>
<dbReference type="InterPro" id="IPR002035">
    <property type="entry name" value="VWF_A"/>
</dbReference>
<organism evidence="3 4">
    <name type="scientific">Marinomonas profundimaris</name>
    <dbReference type="NCBI Taxonomy" id="1208321"/>
    <lineage>
        <taxon>Bacteria</taxon>
        <taxon>Pseudomonadati</taxon>
        <taxon>Pseudomonadota</taxon>
        <taxon>Gammaproteobacteria</taxon>
        <taxon>Oceanospirillales</taxon>
        <taxon>Oceanospirillaceae</taxon>
        <taxon>Marinomonas</taxon>
    </lineage>
</organism>
<reference evidence="3 4" key="1">
    <citation type="journal article" date="2014" name="Genome Announc.">
        <title>Draft Genome Sequence of Marinomonas sp. Strain D104, a Polycyclic Aromatic Hydrocarbon-Degrading Bacterium from the Deep-Sea Sediment of the Arctic Ocean.</title>
        <authorList>
            <person name="Dong C."/>
            <person name="Bai X."/>
            <person name="Lai Q."/>
            <person name="Xie Y."/>
            <person name="Chen X."/>
            <person name="Shao Z."/>
        </authorList>
    </citation>
    <scope>NUCLEOTIDE SEQUENCE [LARGE SCALE GENOMIC DNA]</scope>
    <source>
        <strain evidence="3 4">D104</strain>
    </source>
</reference>
<protein>
    <submittedName>
        <fullName evidence="3">von Willebrand factor A</fullName>
    </submittedName>
</protein>
<feature type="transmembrane region" description="Helical" evidence="1">
    <location>
        <begin position="6"/>
        <end position="22"/>
    </location>
</feature>
<keyword evidence="4" id="KW-1185">Reference proteome</keyword>
<dbReference type="PROSITE" id="PS50234">
    <property type="entry name" value="VWFA"/>
    <property type="match status" value="1"/>
</dbReference>
<evidence type="ECO:0000259" key="2">
    <source>
        <dbReference type="PROSITE" id="PS50234"/>
    </source>
</evidence>
<dbReference type="AlphaFoldDB" id="W1S1M9"/>
<sequence length="337" mass="37391">MLELSWPWLLVLLPLPLIMYFLPRTKAKGDGIWWGNSHQLRHHQDIKVATRKPTLRNTCLVIAWFLLIFALCQPVWLGEPTKVTPSGRDLLIALDLSGSMQVTDMALDNQPANRLEAAKSVLANFIKERRGDRIGVIVFGSKAYLQAPLSFDTNTINQLVQETQIGFAGEQTAIGDAIGLGIKRLEDKPSDKKVLILMTDGANTAGRVQPQQAATFAASQNVRIHTIGIGADSMIVQSFFGPKAINPSSDLDETLLKNIAAQTGGEYFRAKSTEDLQAIYHTLDALEPTPTEDIWQRPLTSLFHWLGLGSLAFFGLSLLASYQLTLRNSNWRKRSRT</sequence>
<dbReference type="PATRIC" id="fig|1208321.3.peg.655"/>
<dbReference type="Proteomes" id="UP000018857">
    <property type="component" value="Unassembled WGS sequence"/>
</dbReference>
<dbReference type="PANTHER" id="PTHR22550">
    <property type="entry name" value="SPORE GERMINATION PROTEIN"/>
    <property type="match status" value="1"/>
</dbReference>